<dbReference type="PANTHER" id="PTHR43280">
    <property type="entry name" value="ARAC-FAMILY TRANSCRIPTIONAL REGULATOR"/>
    <property type="match status" value="1"/>
</dbReference>
<dbReference type="InterPro" id="IPR020449">
    <property type="entry name" value="Tscrpt_reg_AraC-type_HTH"/>
</dbReference>
<evidence type="ECO:0000256" key="2">
    <source>
        <dbReference type="ARBA" id="ARBA00023125"/>
    </source>
</evidence>
<dbReference type="Gene3D" id="1.10.10.60">
    <property type="entry name" value="Homeodomain-like"/>
    <property type="match status" value="1"/>
</dbReference>
<evidence type="ECO:0000256" key="3">
    <source>
        <dbReference type="ARBA" id="ARBA00023163"/>
    </source>
</evidence>
<keyword evidence="6" id="KW-1185">Reference proteome</keyword>
<dbReference type="RefSeq" id="WP_089333990.1">
    <property type="nucleotide sequence ID" value="NZ_FZNS01000012.1"/>
</dbReference>
<dbReference type="InterPro" id="IPR009057">
    <property type="entry name" value="Homeodomain-like_sf"/>
</dbReference>
<keyword evidence="1" id="KW-0805">Transcription regulation</keyword>
<organism evidence="5 6">
    <name type="scientific">Hymenobacter mucosus</name>
    <dbReference type="NCBI Taxonomy" id="1411120"/>
    <lineage>
        <taxon>Bacteria</taxon>
        <taxon>Pseudomonadati</taxon>
        <taxon>Bacteroidota</taxon>
        <taxon>Cytophagia</taxon>
        <taxon>Cytophagales</taxon>
        <taxon>Hymenobacteraceae</taxon>
        <taxon>Hymenobacter</taxon>
    </lineage>
</organism>
<dbReference type="Pfam" id="PF12833">
    <property type="entry name" value="HTH_18"/>
    <property type="match status" value="1"/>
</dbReference>
<evidence type="ECO:0000259" key="4">
    <source>
        <dbReference type="PROSITE" id="PS01124"/>
    </source>
</evidence>
<keyword evidence="2 5" id="KW-0238">DNA-binding</keyword>
<gene>
    <name evidence="5" type="ORF">SAMN06269173_11230</name>
</gene>
<evidence type="ECO:0000256" key="1">
    <source>
        <dbReference type="ARBA" id="ARBA00023015"/>
    </source>
</evidence>
<keyword evidence="3" id="KW-0804">Transcription</keyword>
<dbReference type="EMBL" id="FZNS01000012">
    <property type="protein sequence ID" value="SNR94059.1"/>
    <property type="molecule type" value="Genomic_DNA"/>
</dbReference>
<evidence type="ECO:0000313" key="5">
    <source>
        <dbReference type="EMBL" id="SNR94059.1"/>
    </source>
</evidence>
<sequence>MYTLSSKQPVPVYPFERDMVTGSSSFTIARSEGGLPYEDNLLIPHRKAYYLLVFVKHNRGRHWVDMTPYERKDNTLYFSAPDQILVKEAPTPFWGTQLTFTTEFLTLQQHAALRELPLVQNPHNGHELLLTVADGAFVEDILTKLETEYRHPGEWQHRMLTAHLTVLLTYLSRLYTEQFTGVEPSADQRLLKTYQAKIEECFRELHEVSAYASQLHLSAGHLSEVVKAQSGKPAIKHIHERLVLEAKRLLFYTPQSLKEIAFDLGFSDASYFNRFFKRETGLTPAEYRTAIRKMYQ</sequence>
<dbReference type="PANTHER" id="PTHR43280:SF32">
    <property type="entry name" value="TRANSCRIPTIONAL REGULATORY PROTEIN"/>
    <property type="match status" value="1"/>
</dbReference>
<dbReference type="PROSITE" id="PS01124">
    <property type="entry name" value="HTH_ARAC_FAMILY_2"/>
    <property type="match status" value="1"/>
</dbReference>
<dbReference type="SUPFAM" id="SSF46689">
    <property type="entry name" value="Homeodomain-like"/>
    <property type="match status" value="1"/>
</dbReference>
<feature type="domain" description="HTH araC/xylS-type" evidence="4">
    <location>
        <begin position="188"/>
        <end position="290"/>
    </location>
</feature>
<dbReference type="GO" id="GO:0003700">
    <property type="term" value="F:DNA-binding transcription factor activity"/>
    <property type="evidence" value="ECO:0007669"/>
    <property type="project" value="InterPro"/>
</dbReference>
<dbReference type="InterPro" id="IPR018060">
    <property type="entry name" value="HTH_AraC"/>
</dbReference>
<dbReference type="GO" id="GO:0043565">
    <property type="term" value="F:sequence-specific DNA binding"/>
    <property type="evidence" value="ECO:0007669"/>
    <property type="project" value="InterPro"/>
</dbReference>
<dbReference type="Proteomes" id="UP000198310">
    <property type="component" value="Unassembled WGS sequence"/>
</dbReference>
<reference evidence="6" key="1">
    <citation type="submission" date="2017-06" db="EMBL/GenBank/DDBJ databases">
        <authorList>
            <person name="Varghese N."/>
            <person name="Submissions S."/>
        </authorList>
    </citation>
    <scope>NUCLEOTIDE SEQUENCE [LARGE SCALE GENOMIC DNA]</scope>
    <source>
        <strain evidence="6">DSM 28041</strain>
    </source>
</reference>
<proteinExistence type="predicted"/>
<accession>A0A239AEQ4</accession>
<evidence type="ECO:0000313" key="6">
    <source>
        <dbReference type="Proteomes" id="UP000198310"/>
    </source>
</evidence>
<dbReference type="SMART" id="SM00342">
    <property type="entry name" value="HTH_ARAC"/>
    <property type="match status" value="1"/>
</dbReference>
<dbReference type="PRINTS" id="PR00032">
    <property type="entry name" value="HTHARAC"/>
</dbReference>
<name>A0A239AEQ4_9BACT</name>
<dbReference type="AlphaFoldDB" id="A0A239AEQ4"/>
<protein>
    <submittedName>
        <fullName evidence="5">AraC-type DNA-binding protein</fullName>
    </submittedName>
</protein>